<dbReference type="EMBL" id="BGZK01000023">
    <property type="protein sequence ID" value="GBP06766.1"/>
    <property type="molecule type" value="Genomic_DNA"/>
</dbReference>
<reference evidence="2 3" key="1">
    <citation type="journal article" date="2019" name="Commun. Biol.">
        <title>The bagworm genome reveals a unique fibroin gene that provides high tensile strength.</title>
        <authorList>
            <person name="Kono N."/>
            <person name="Nakamura H."/>
            <person name="Ohtoshi R."/>
            <person name="Tomita M."/>
            <person name="Numata K."/>
            <person name="Arakawa K."/>
        </authorList>
    </citation>
    <scope>NUCLEOTIDE SEQUENCE [LARGE SCALE GENOMIC DNA]</scope>
</reference>
<feature type="compositionally biased region" description="Basic and acidic residues" evidence="1">
    <location>
        <begin position="149"/>
        <end position="159"/>
    </location>
</feature>
<evidence type="ECO:0000313" key="3">
    <source>
        <dbReference type="Proteomes" id="UP000299102"/>
    </source>
</evidence>
<comment type="caution">
    <text evidence="2">The sequence shown here is derived from an EMBL/GenBank/DDBJ whole genome shotgun (WGS) entry which is preliminary data.</text>
</comment>
<feature type="compositionally biased region" description="Basic and acidic residues" evidence="1">
    <location>
        <begin position="175"/>
        <end position="190"/>
    </location>
</feature>
<organism evidence="2 3">
    <name type="scientific">Eumeta variegata</name>
    <name type="common">Bagworm moth</name>
    <name type="synonym">Eumeta japonica</name>
    <dbReference type="NCBI Taxonomy" id="151549"/>
    <lineage>
        <taxon>Eukaryota</taxon>
        <taxon>Metazoa</taxon>
        <taxon>Ecdysozoa</taxon>
        <taxon>Arthropoda</taxon>
        <taxon>Hexapoda</taxon>
        <taxon>Insecta</taxon>
        <taxon>Pterygota</taxon>
        <taxon>Neoptera</taxon>
        <taxon>Endopterygota</taxon>
        <taxon>Lepidoptera</taxon>
        <taxon>Glossata</taxon>
        <taxon>Ditrysia</taxon>
        <taxon>Tineoidea</taxon>
        <taxon>Psychidae</taxon>
        <taxon>Oiketicinae</taxon>
        <taxon>Eumeta</taxon>
    </lineage>
</organism>
<accession>A0A4C1SXT5</accession>
<keyword evidence="3" id="KW-1185">Reference proteome</keyword>
<evidence type="ECO:0000313" key="2">
    <source>
        <dbReference type="EMBL" id="GBP06766.1"/>
    </source>
</evidence>
<dbReference type="Proteomes" id="UP000299102">
    <property type="component" value="Unassembled WGS sequence"/>
</dbReference>
<proteinExistence type="predicted"/>
<sequence>MQTYCAPLDISPRPPWEEVYKVSLSRPKSGGRGLSQRKFNPVSRPGAPPPAVTQTQTHCPDHDQRVTLCALYRSALYDKHRNSVRVELKTEKFIAYTVIAKSKDLICSICLNAYTVRFCLTGQPLNCAVELQLLHFLLRQHQAFWRCRSDASPRADRRGPTGADRPTGAGRRGAGRADRRGPTGADRRGPAFEVSTIPNSPRALGIVDYRSFDAMGGELT</sequence>
<name>A0A4C1SXT5_EUMVA</name>
<evidence type="ECO:0000256" key="1">
    <source>
        <dbReference type="SAM" id="MobiDB-lite"/>
    </source>
</evidence>
<feature type="region of interest" description="Disordered" evidence="1">
    <location>
        <begin position="149"/>
        <end position="198"/>
    </location>
</feature>
<feature type="region of interest" description="Disordered" evidence="1">
    <location>
        <begin position="24"/>
        <end position="57"/>
    </location>
</feature>
<dbReference type="AlphaFoldDB" id="A0A4C1SXT5"/>
<gene>
    <name evidence="2" type="ORF">EVAR_92699_1</name>
</gene>
<protein>
    <submittedName>
        <fullName evidence="2">Uncharacterized protein</fullName>
    </submittedName>
</protein>